<reference evidence="6 7" key="1">
    <citation type="submission" date="2019-03" db="EMBL/GenBank/DDBJ databases">
        <title>Freshwater and sediment microbial communities from various areas in North America, analyzing microbe dynamics in response to fracking.</title>
        <authorList>
            <person name="Lamendella R."/>
        </authorList>
    </citation>
    <scope>NUCLEOTIDE SEQUENCE [LARGE SCALE GENOMIC DNA]</scope>
    <source>
        <strain evidence="6 7">175.2</strain>
    </source>
</reference>
<dbReference type="Gene3D" id="1.10.260.40">
    <property type="entry name" value="lambda repressor-like DNA-binding domains"/>
    <property type="match status" value="1"/>
</dbReference>
<evidence type="ECO:0000256" key="4">
    <source>
        <dbReference type="ARBA" id="ARBA00023163"/>
    </source>
</evidence>
<organism evidence="6 7">
    <name type="scientific">Martelella mediterranea</name>
    <dbReference type="NCBI Taxonomy" id="293089"/>
    <lineage>
        <taxon>Bacteria</taxon>
        <taxon>Pseudomonadati</taxon>
        <taxon>Pseudomonadota</taxon>
        <taxon>Alphaproteobacteria</taxon>
        <taxon>Hyphomicrobiales</taxon>
        <taxon>Aurantimonadaceae</taxon>
        <taxon>Martelella</taxon>
    </lineage>
</organism>
<dbReference type="EMBL" id="SMAR01000035">
    <property type="protein sequence ID" value="TCT33066.1"/>
    <property type="molecule type" value="Genomic_DNA"/>
</dbReference>
<dbReference type="RefSeq" id="WP_165972879.1">
    <property type="nucleotide sequence ID" value="NZ_SMAR01000035.1"/>
</dbReference>
<comment type="caution">
    <text evidence="6">The sequence shown here is derived from an EMBL/GenBank/DDBJ whole genome shotgun (WGS) entry which is preliminary data.</text>
</comment>
<keyword evidence="4" id="KW-0804">Transcription</keyword>
<proteinExistence type="predicted"/>
<sequence>MVSIKDVAEKAGVSDQTVSRVVHNDAKVDPRTRKRVERAIAKLGYVPNRAARMVRTNRSGVVALVTNSVSTTPFSTDIVRGVRDAIEATPYSLLTITTGSEPERRARCWKTVKEHRCDAVIFVTMYHRQVEEAELDPAVPTVLVNCSLENDRPVPAIVPDDYQGSYDAAALAFEHGHSRIGYVRLNQTILAARLREAGVRDLMRAKELMPREDWFVEGLVGKVFEDRYVAYENAMKILSLEDRPTVMLCGNDELALQVFSAAQTLGLRVPQDLSIVGFDDFQVISDVIRPGLTTMALPYYEMGQRAVRDVVKLIEKQPVETVRTAVPCVPVLRQSLQRLNRV</sequence>
<evidence type="ECO:0000256" key="2">
    <source>
        <dbReference type="ARBA" id="ARBA00023015"/>
    </source>
</evidence>
<keyword evidence="2" id="KW-0805">Transcription regulation</keyword>
<dbReference type="GO" id="GO:0000976">
    <property type="term" value="F:transcription cis-regulatory region binding"/>
    <property type="evidence" value="ECO:0007669"/>
    <property type="project" value="TreeGrafter"/>
</dbReference>
<gene>
    <name evidence="6" type="ORF">EDC90_103528</name>
</gene>
<dbReference type="InterPro" id="IPR028082">
    <property type="entry name" value="Peripla_BP_I"/>
</dbReference>
<dbReference type="InterPro" id="IPR010982">
    <property type="entry name" value="Lambda_DNA-bd_dom_sf"/>
</dbReference>
<dbReference type="InterPro" id="IPR046335">
    <property type="entry name" value="LacI/GalR-like_sensor"/>
</dbReference>
<dbReference type="SUPFAM" id="SSF53822">
    <property type="entry name" value="Periplasmic binding protein-like I"/>
    <property type="match status" value="1"/>
</dbReference>
<dbReference type="Proteomes" id="UP000295097">
    <property type="component" value="Unassembled WGS sequence"/>
</dbReference>
<dbReference type="InterPro" id="IPR000843">
    <property type="entry name" value="HTH_LacI"/>
</dbReference>
<dbReference type="GO" id="GO:0003700">
    <property type="term" value="F:DNA-binding transcription factor activity"/>
    <property type="evidence" value="ECO:0007669"/>
    <property type="project" value="TreeGrafter"/>
</dbReference>
<evidence type="ECO:0000313" key="7">
    <source>
        <dbReference type="Proteomes" id="UP000295097"/>
    </source>
</evidence>
<feature type="domain" description="HTH lacI-type" evidence="5">
    <location>
        <begin position="2"/>
        <end position="56"/>
    </location>
</feature>
<keyword evidence="1" id="KW-0678">Repressor</keyword>
<dbReference type="PANTHER" id="PTHR30146:SF148">
    <property type="entry name" value="HTH-TYPE TRANSCRIPTIONAL REPRESSOR PURR-RELATED"/>
    <property type="match status" value="1"/>
</dbReference>
<dbReference type="AlphaFoldDB" id="A0A4R3NJE9"/>
<dbReference type="PROSITE" id="PS50932">
    <property type="entry name" value="HTH_LACI_2"/>
    <property type="match status" value="1"/>
</dbReference>
<evidence type="ECO:0000256" key="1">
    <source>
        <dbReference type="ARBA" id="ARBA00022491"/>
    </source>
</evidence>
<dbReference type="SUPFAM" id="SSF47413">
    <property type="entry name" value="lambda repressor-like DNA-binding domains"/>
    <property type="match status" value="1"/>
</dbReference>
<evidence type="ECO:0000259" key="5">
    <source>
        <dbReference type="PROSITE" id="PS50932"/>
    </source>
</evidence>
<dbReference type="PANTHER" id="PTHR30146">
    <property type="entry name" value="LACI-RELATED TRANSCRIPTIONAL REPRESSOR"/>
    <property type="match status" value="1"/>
</dbReference>
<dbReference type="CDD" id="cd06288">
    <property type="entry name" value="PBP1_sucrose_transcription_regulator"/>
    <property type="match status" value="1"/>
</dbReference>
<name>A0A4R3NJE9_9HYPH</name>
<keyword evidence="3" id="KW-0238">DNA-binding</keyword>
<protein>
    <submittedName>
        <fullName evidence="6">LacI family transcriptional regulator</fullName>
    </submittedName>
</protein>
<dbReference type="Gene3D" id="3.40.50.2300">
    <property type="match status" value="2"/>
</dbReference>
<dbReference type="Pfam" id="PF13377">
    <property type="entry name" value="Peripla_BP_3"/>
    <property type="match status" value="1"/>
</dbReference>
<dbReference type="CDD" id="cd01392">
    <property type="entry name" value="HTH_LacI"/>
    <property type="match status" value="1"/>
</dbReference>
<keyword evidence="7" id="KW-1185">Reference proteome</keyword>
<evidence type="ECO:0000313" key="6">
    <source>
        <dbReference type="EMBL" id="TCT33066.1"/>
    </source>
</evidence>
<evidence type="ECO:0000256" key="3">
    <source>
        <dbReference type="ARBA" id="ARBA00023125"/>
    </source>
</evidence>
<accession>A0A4R3NJE9</accession>
<dbReference type="PROSITE" id="PS00356">
    <property type="entry name" value="HTH_LACI_1"/>
    <property type="match status" value="1"/>
</dbReference>
<dbReference type="Pfam" id="PF00356">
    <property type="entry name" value="LacI"/>
    <property type="match status" value="1"/>
</dbReference>
<dbReference type="SMART" id="SM00354">
    <property type="entry name" value="HTH_LACI"/>
    <property type="match status" value="1"/>
</dbReference>